<dbReference type="CDD" id="cd12148">
    <property type="entry name" value="fungal_TF_MHR"/>
    <property type="match status" value="1"/>
</dbReference>
<dbReference type="GO" id="GO:0008270">
    <property type="term" value="F:zinc ion binding"/>
    <property type="evidence" value="ECO:0007669"/>
    <property type="project" value="InterPro"/>
</dbReference>
<feature type="compositionally biased region" description="Low complexity" evidence="4">
    <location>
        <begin position="695"/>
        <end position="709"/>
    </location>
</feature>
<dbReference type="SMART" id="SM00066">
    <property type="entry name" value="GAL4"/>
    <property type="match status" value="1"/>
</dbReference>
<dbReference type="Proteomes" id="UP000054477">
    <property type="component" value="Unassembled WGS sequence"/>
</dbReference>
<dbReference type="GO" id="GO:0003677">
    <property type="term" value="F:DNA binding"/>
    <property type="evidence" value="ECO:0007669"/>
    <property type="project" value="InterPro"/>
</dbReference>
<dbReference type="CDD" id="cd00067">
    <property type="entry name" value="GAL4"/>
    <property type="match status" value="1"/>
</dbReference>
<feature type="compositionally biased region" description="Polar residues" evidence="4">
    <location>
        <begin position="731"/>
        <end position="757"/>
    </location>
</feature>
<evidence type="ECO:0000259" key="5">
    <source>
        <dbReference type="PROSITE" id="PS50048"/>
    </source>
</evidence>
<keyword evidence="2" id="KW-0479">Metal-binding</keyword>
<organism evidence="6 7">
    <name type="scientific">Laccaria amethystina LaAM-08-1</name>
    <dbReference type="NCBI Taxonomy" id="1095629"/>
    <lineage>
        <taxon>Eukaryota</taxon>
        <taxon>Fungi</taxon>
        <taxon>Dikarya</taxon>
        <taxon>Basidiomycota</taxon>
        <taxon>Agaricomycotina</taxon>
        <taxon>Agaricomycetes</taxon>
        <taxon>Agaricomycetidae</taxon>
        <taxon>Agaricales</taxon>
        <taxon>Agaricineae</taxon>
        <taxon>Hydnangiaceae</taxon>
        <taxon>Laccaria</taxon>
    </lineage>
</organism>
<proteinExistence type="predicted"/>
<dbReference type="HOGENOM" id="CLU_007574_1_0_1"/>
<dbReference type="InterPro" id="IPR050613">
    <property type="entry name" value="Sec_Metabolite_Reg"/>
</dbReference>
<dbReference type="Pfam" id="PF00172">
    <property type="entry name" value="Zn_clus"/>
    <property type="match status" value="1"/>
</dbReference>
<evidence type="ECO:0000256" key="3">
    <source>
        <dbReference type="ARBA" id="ARBA00023242"/>
    </source>
</evidence>
<dbReference type="OrthoDB" id="4934715at2759"/>
<gene>
    <name evidence="6" type="ORF">K443DRAFT_88544</name>
</gene>
<evidence type="ECO:0000256" key="1">
    <source>
        <dbReference type="ARBA" id="ARBA00004123"/>
    </source>
</evidence>
<evidence type="ECO:0000313" key="7">
    <source>
        <dbReference type="Proteomes" id="UP000054477"/>
    </source>
</evidence>
<comment type="subcellular location">
    <subcellularLocation>
        <location evidence="1">Nucleus</location>
    </subcellularLocation>
</comment>
<dbReference type="GO" id="GO:0006351">
    <property type="term" value="P:DNA-templated transcription"/>
    <property type="evidence" value="ECO:0007669"/>
    <property type="project" value="InterPro"/>
</dbReference>
<dbReference type="SUPFAM" id="SSF57701">
    <property type="entry name" value="Zn2/Cys6 DNA-binding domain"/>
    <property type="match status" value="1"/>
</dbReference>
<evidence type="ECO:0000256" key="4">
    <source>
        <dbReference type="SAM" id="MobiDB-lite"/>
    </source>
</evidence>
<feature type="domain" description="Zn(2)-C6 fungal-type" evidence="5">
    <location>
        <begin position="31"/>
        <end position="60"/>
    </location>
</feature>
<dbReference type="AlphaFoldDB" id="A0A0C9X3C7"/>
<dbReference type="PANTHER" id="PTHR31001:SF87">
    <property type="entry name" value="COL-21"/>
    <property type="match status" value="1"/>
</dbReference>
<dbReference type="Pfam" id="PF04082">
    <property type="entry name" value="Fungal_trans"/>
    <property type="match status" value="1"/>
</dbReference>
<protein>
    <recommendedName>
        <fullName evidence="5">Zn(2)-C6 fungal-type domain-containing protein</fullName>
    </recommendedName>
</protein>
<dbReference type="EMBL" id="KN838551">
    <property type="protein sequence ID" value="KIK06655.1"/>
    <property type="molecule type" value="Genomic_DNA"/>
</dbReference>
<dbReference type="STRING" id="1095629.A0A0C9X3C7"/>
<keyword evidence="3" id="KW-0539">Nucleus</keyword>
<feature type="compositionally biased region" description="Polar residues" evidence="4">
    <location>
        <begin position="711"/>
        <end position="723"/>
    </location>
</feature>
<reference evidence="7" key="2">
    <citation type="submission" date="2015-01" db="EMBL/GenBank/DDBJ databases">
        <title>Evolutionary Origins and Diversification of the Mycorrhizal Mutualists.</title>
        <authorList>
            <consortium name="DOE Joint Genome Institute"/>
            <consortium name="Mycorrhizal Genomics Consortium"/>
            <person name="Kohler A."/>
            <person name="Kuo A."/>
            <person name="Nagy L.G."/>
            <person name="Floudas D."/>
            <person name="Copeland A."/>
            <person name="Barry K.W."/>
            <person name="Cichocki N."/>
            <person name="Veneault-Fourrey C."/>
            <person name="LaButti K."/>
            <person name="Lindquist E.A."/>
            <person name="Lipzen A."/>
            <person name="Lundell T."/>
            <person name="Morin E."/>
            <person name="Murat C."/>
            <person name="Riley R."/>
            <person name="Ohm R."/>
            <person name="Sun H."/>
            <person name="Tunlid A."/>
            <person name="Henrissat B."/>
            <person name="Grigoriev I.V."/>
            <person name="Hibbett D.S."/>
            <person name="Martin F."/>
        </authorList>
    </citation>
    <scope>NUCLEOTIDE SEQUENCE [LARGE SCALE GENOMIC DNA]</scope>
    <source>
        <strain evidence="7">LaAM-08-1</strain>
    </source>
</reference>
<dbReference type="PROSITE" id="PS50048">
    <property type="entry name" value="ZN2_CY6_FUNGAL_2"/>
    <property type="match status" value="1"/>
</dbReference>
<dbReference type="Gene3D" id="4.10.240.10">
    <property type="entry name" value="Zn(2)-C6 fungal-type DNA-binding domain"/>
    <property type="match status" value="1"/>
</dbReference>
<dbReference type="PROSITE" id="PS00463">
    <property type="entry name" value="ZN2_CY6_FUNGAL_1"/>
    <property type="match status" value="1"/>
</dbReference>
<accession>A0A0C9X3C7</accession>
<dbReference type="GO" id="GO:0000981">
    <property type="term" value="F:DNA-binding transcription factor activity, RNA polymerase II-specific"/>
    <property type="evidence" value="ECO:0007669"/>
    <property type="project" value="InterPro"/>
</dbReference>
<dbReference type="InterPro" id="IPR001138">
    <property type="entry name" value="Zn2Cys6_DnaBD"/>
</dbReference>
<evidence type="ECO:0000256" key="2">
    <source>
        <dbReference type="ARBA" id="ARBA00022723"/>
    </source>
</evidence>
<dbReference type="InterPro" id="IPR007219">
    <property type="entry name" value="XnlR_reg_dom"/>
</dbReference>
<feature type="region of interest" description="Disordered" evidence="4">
    <location>
        <begin position="432"/>
        <end position="457"/>
    </location>
</feature>
<dbReference type="PANTHER" id="PTHR31001">
    <property type="entry name" value="UNCHARACTERIZED TRANSCRIPTIONAL REGULATORY PROTEIN"/>
    <property type="match status" value="1"/>
</dbReference>
<evidence type="ECO:0000313" key="6">
    <source>
        <dbReference type="EMBL" id="KIK06655.1"/>
    </source>
</evidence>
<dbReference type="GO" id="GO:0005634">
    <property type="term" value="C:nucleus"/>
    <property type="evidence" value="ECO:0007669"/>
    <property type="project" value="UniProtKB-SubCell"/>
</dbReference>
<dbReference type="InterPro" id="IPR036864">
    <property type="entry name" value="Zn2-C6_fun-type_DNA-bd_sf"/>
</dbReference>
<feature type="region of interest" description="Disordered" evidence="4">
    <location>
        <begin position="693"/>
        <end position="766"/>
    </location>
</feature>
<sequence length="837" mass="93513">MSPSSTKRKKGDEDVFNGISSKKQRTRVSFSCGECHRRKQKCDRQIPCSHCVARKVPELCKAYTPGKADQDISARLSRLEQIIEMALPQYCAPGTPNSSSMEMTLLQDRRRSLSGQEDDNRSQTEEQDPSGGTFQSGKWYGISASGSVAPASVLEQACRTFTLLRTILQNVVMPTSNHKDRETLGQNFRDNKVRSGAGSSSDPIVNGFKLDSSVDIFESVAADNMTSLVQECGVSPHKFSELLQELPPSRVTDVLIDYYFNSINWTRYPVSESDFRAAYASIRHNGRDGVESTNPSNVRFLPLLFVILAIAVRLAPEQIVGDARARRVTSLRYYWSSRRSLLIAAAVQPDSLDIVLTRLLSARFLTFDRRITECWSQLGAAVRTAQALGLHRDGATMRMAPGQVEYRRRIWSYLYHADRSYAMALGRPNSIQDDYTSTKPPSNIEDESSGPSRREPYPLSHPTPMTFVILRHQLASIIGRIVHHFQQVRERSHYSDVVALDDELLKFITNLPPHFSLEPDISLDDTSTYIPVHRFLLITEILFIRIGLHRPYLLRRLNSDRYARSRSACFDSAVKDFDVRQAFREQMPSEVRDSLGNAYREFQTAMISGIYLVLEPRGSYAEAMHAILDAFMKDHEGLPEMDETTRRELKTIEFLKSKASQAEALGQAASTGPTDHAVSNKPEQQARLLLGHQHSSSPPLSSPWKSFPSILNPTPTDRSSKSPTVPGAGPLNQSPTFQRLQYSSQTDYVHSPATSGSPHADDESPAQSLLDHWFNTVSNAPFDPSSADMSWCGPGAEFAGWVGPLTLGNSDPRLLTGSDGSDWTYWEALVNQIQRGP</sequence>
<reference evidence="6 7" key="1">
    <citation type="submission" date="2014-04" db="EMBL/GenBank/DDBJ databases">
        <authorList>
            <consortium name="DOE Joint Genome Institute"/>
            <person name="Kuo A."/>
            <person name="Kohler A."/>
            <person name="Nagy L.G."/>
            <person name="Floudas D."/>
            <person name="Copeland A."/>
            <person name="Barry K.W."/>
            <person name="Cichocki N."/>
            <person name="Veneault-Fourrey C."/>
            <person name="LaButti K."/>
            <person name="Lindquist E.A."/>
            <person name="Lipzen A."/>
            <person name="Lundell T."/>
            <person name="Morin E."/>
            <person name="Murat C."/>
            <person name="Sun H."/>
            <person name="Tunlid A."/>
            <person name="Henrissat B."/>
            <person name="Grigoriev I.V."/>
            <person name="Hibbett D.S."/>
            <person name="Martin F."/>
            <person name="Nordberg H.P."/>
            <person name="Cantor M.N."/>
            <person name="Hua S.X."/>
        </authorList>
    </citation>
    <scope>NUCLEOTIDE SEQUENCE [LARGE SCALE GENOMIC DNA]</scope>
    <source>
        <strain evidence="6 7">LaAM-08-1</strain>
    </source>
</reference>
<feature type="compositionally biased region" description="Polar residues" evidence="4">
    <location>
        <begin position="432"/>
        <end position="441"/>
    </location>
</feature>
<dbReference type="SMART" id="SM00906">
    <property type="entry name" value="Fungal_trans"/>
    <property type="match status" value="1"/>
</dbReference>
<name>A0A0C9X3C7_9AGAR</name>
<feature type="region of interest" description="Disordered" evidence="4">
    <location>
        <begin position="109"/>
        <end position="136"/>
    </location>
</feature>
<keyword evidence="7" id="KW-1185">Reference proteome</keyword>